<gene>
    <name evidence="17" type="ORF">UU65_C0002G0161</name>
</gene>
<comment type="pathway">
    <text evidence="3 15">Carbohydrate degradation; glycolysis; pyruvate from D-glyceraldehyde 3-phosphate: step 5/5.</text>
</comment>
<accession>A0A0G0Z8K7</accession>
<dbReference type="UniPathway" id="UPA00109">
    <property type="reaction ID" value="UER00188"/>
</dbReference>
<dbReference type="InterPro" id="IPR001697">
    <property type="entry name" value="Pyr_Knase"/>
</dbReference>
<dbReference type="InterPro" id="IPR001357">
    <property type="entry name" value="BRCT_dom"/>
</dbReference>
<evidence type="ECO:0000313" key="17">
    <source>
        <dbReference type="EMBL" id="KKS09383.1"/>
    </source>
</evidence>
<dbReference type="SUPFAM" id="SSF52935">
    <property type="entry name" value="PK C-terminal domain-like"/>
    <property type="match status" value="1"/>
</dbReference>
<evidence type="ECO:0000259" key="16">
    <source>
        <dbReference type="PROSITE" id="PS50172"/>
    </source>
</evidence>
<keyword evidence="12 15" id="KW-0324">Glycolysis</keyword>
<sequence length="472" mass="51498">MSLQKKTKLIATIGPATDDLEMVTEMIREGVNVFRLNFSHGTYESHARLAGLIREAAEKLDVNVAILQDLQGPKIRVGLIPDDNMNLKKGSKVTLTAVEPENGEIPLQYKDLVKDANPGDLILLDDANLELKVLSKTDDKILARVIVGGILKSNKGINLPTSTISAQSITQKDRKDLEFGLKLNVDFVALSFVKSAEDIEELRALIKKHGGTAKIVAKLERHEAVKNMEEIVAATDVVMVARGDLGVELKTEKVPVIQKKMIKECLRQNKPVIVATQMLESMIKNPRPTRAEATDVANAILDGADAVMLSAETATGEYPLEAIRTITEIAKDVEDWVTRNEIVIGRSTLREPEQVIDAIANTVVRLAKNTGAKLIMTATSTGKTSTVISNRRPFVPVLATTHNDKAKRYMAILWGVDAYKVDFDTVAEMLDSGMELAKSTNYVKSGDRIIVASGKFPGVPGGTNIVEVKTVE</sequence>
<dbReference type="InterPro" id="IPR011037">
    <property type="entry name" value="Pyrv_Knase-like_insert_dom_sf"/>
</dbReference>
<organism evidence="17 18">
    <name type="scientific">candidate division CPR2 bacterium GW2011_GWC1_41_48</name>
    <dbReference type="NCBI Taxonomy" id="1618344"/>
    <lineage>
        <taxon>Bacteria</taxon>
        <taxon>Bacteria division CPR2</taxon>
    </lineage>
</organism>
<dbReference type="InterPro" id="IPR036918">
    <property type="entry name" value="Pyrv_Knase_C_sf"/>
</dbReference>
<evidence type="ECO:0000256" key="3">
    <source>
        <dbReference type="ARBA" id="ARBA00004997"/>
    </source>
</evidence>
<dbReference type="EC" id="2.7.1.40" evidence="5 14"/>
<comment type="cofactor">
    <cofactor evidence="2">
        <name>K(+)</name>
        <dbReference type="ChEBI" id="CHEBI:29103"/>
    </cofactor>
</comment>
<dbReference type="Pfam" id="PF00224">
    <property type="entry name" value="PK"/>
    <property type="match status" value="1"/>
</dbReference>
<keyword evidence="8" id="KW-0547">Nucleotide-binding</keyword>
<dbReference type="FunFam" id="3.20.20.60:FF:000025">
    <property type="entry name" value="Pyruvate kinase"/>
    <property type="match status" value="1"/>
</dbReference>
<evidence type="ECO:0000256" key="1">
    <source>
        <dbReference type="ARBA" id="ARBA00001946"/>
    </source>
</evidence>
<keyword evidence="13 17" id="KW-0670">Pyruvate</keyword>
<name>A0A0G0Z8K7_UNCC2</name>
<evidence type="ECO:0000256" key="10">
    <source>
        <dbReference type="ARBA" id="ARBA00022840"/>
    </source>
</evidence>
<dbReference type="InterPro" id="IPR018209">
    <property type="entry name" value="Pyrv_Knase_AS"/>
</dbReference>
<dbReference type="NCBIfam" id="TIGR01064">
    <property type="entry name" value="pyruv_kin"/>
    <property type="match status" value="1"/>
</dbReference>
<dbReference type="InterPro" id="IPR040442">
    <property type="entry name" value="Pyrv_kinase-like_dom_sf"/>
</dbReference>
<dbReference type="AlphaFoldDB" id="A0A0G0Z8K7"/>
<evidence type="ECO:0000256" key="9">
    <source>
        <dbReference type="ARBA" id="ARBA00022777"/>
    </source>
</evidence>
<evidence type="ECO:0000256" key="13">
    <source>
        <dbReference type="ARBA" id="ARBA00023317"/>
    </source>
</evidence>
<dbReference type="GO" id="GO:0005524">
    <property type="term" value="F:ATP binding"/>
    <property type="evidence" value="ECO:0007669"/>
    <property type="project" value="UniProtKB-KW"/>
</dbReference>
<proteinExistence type="inferred from homology"/>
<comment type="catalytic activity">
    <reaction evidence="15">
        <text>pyruvate + ATP = phosphoenolpyruvate + ADP + H(+)</text>
        <dbReference type="Rhea" id="RHEA:18157"/>
        <dbReference type="ChEBI" id="CHEBI:15361"/>
        <dbReference type="ChEBI" id="CHEBI:15378"/>
        <dbReference type="ChEBI" id="CHEBI:30616"/>
        <dbReference type="ChEBI" id="CHEBI:58702"/>
        <dbReference type="ChEBI" id="CHEBI:456216"/>
        <dbReference type="EC" id="2.7.1.40"/>
    </reaction>
</comment>
<dbReference type="EMBL" id="LCBL01000002">
    <property type="protein sequence ID" value="KKS09383.1"/>
    <property type="molecule type" value="Genomic_DNA"/>
</dbReference>
<evidence type="ECO:0000256" key="7">
    <source>
        <dbReference type="ARBA" id="ARBA00022723"/>
    </source>
</evidence>
<evidence type="ECO:0000256" key="12">
    <source>
        <dbReference type="ARBA" id="ARBA00023152"/>
    </source>
</evidence>
<dbReference type="Proteomes" id="UP000033869">
    <property type="component" value="Unassembled WGS sequence"/>
</dbReference>
<evidence type="ECO:0000256" key="11">
    <source>
        <dbReference type="ARBA" id="ARBA00022842"/>
    </source>
</evidence>
<dbReference type="Pfam" id="PF02887">
    <property type="entry name" value="PK_C"/>
    <property type="match status" value="1"/>
</dbReference>
<dbReference type="Gene3D" id="3.20.20.60">
    <property type="entry name" value="Phosphoenolpyruvate-binding domains"/>
    <property type="match status" value="1"/>
</dbReference>
<dbReference type="GO" id="GO:0000287">
    <property type="term" value="F:magnesium ion binding"/>
    <property type="evidence" value="ECO:0007669"/>
    <property type="project" value="UniProtKB-UniRule"/>
</dbReference>
<dbReference type="SUPFAM" id="SSF50800">
    <property type="entry name" value="PK beta-barrel domain-like"/>
    <property type="match status" value="1"/>
</dbReference>
<dbReference type="InterPro" id="IPR015793">
    <property type="entry name" value="Pyrv_Knase_brl"/>
</dbReference>
<evidence type="ECO:0000313" key="18">
    <source>
        <dbReference type="Proteomes" id="UP000033869"/>
    </source>
</evidence>
<dbReference type="InterPro" id="IPR015806">
    <property type="entry name" value="Pyrv_Knase_insert_dom_sf"/>
</dbReference>
<dbReference type="InterPro" id="IPR015813">
    <property type="entry name" value="Pyrv/PenolPyrv_kinase-like_dom"/>
</dbReference>
<dbReference type="PANTHER" id="PTHR11817">
    <property type="entry name" value="PYRUVATE KINASE"/>
    <property type="match status" value="1"/>
</dbReference>
<evidence type="ECO:0000256" key="14">
    <source>
        <dbReference type="NCBIfam" id="TIGR01064"/>
    </source>
</evidence>
<dbReference type="InterPro" id="IPR015795">
    <property type="entry name" value="Pyrv_Knase_C"/>
</dbReference>
<dbReference type="PROSITE" id="PS00110">
    <property type="entry name" value="PYRUVATE_KINASE"/>
    <property type="match status" value="1"/>
</dbReference>
<dbReference type="PROSITE" id="PS50172">
    <property type="entry name" value="BRCT"/>
    <property type="match status" value="1"/>
</dbReference>
<evidence type="ECO:0000256" key="5">
    <source>
        <dbReference type="ARBA" id="ARBA00012142"/>
    </source>
</evidence>
<dbReference type="PATRIC" id="fig|1618344.3.peg.496"/>
<feature type="domain" description="BRCT" evidence="16">
    <location>
        <begin position="184"/>
        <end position="279"/>
    </location>
</feature>
<evidence type="ECO:0000256" key="2">
    <source>
        <dbReference type="ARBA" id="ARBA00001958"/>
    </source>
</evidence>
<dbReference type="Gene3D" id="2.40.33.10">
    <property type="entry name" value="PK beta-barrel domain-like"/>
    <property type="match status" value="1"/>
</dbReference>
<dbReference type="SUPFAM" id="SSF51621">
    <property type="entry name" value="Phosphoenolpyruvate/pyruvate domain"/>
    <property type="match status" value="1"/>
</dbReference>
<evidence type="ECO:0000256" key="4">
    <source>
        <dbReference type="ARBA" id="ARBA00008663"/>
    </source>
</evidence>
<evidence type="ECO:0000256" key="8">
    <source>
        <dbReference type="ARBA" id="ARBA00022741"/>
    </source>
</evidence>
<comment type="cofactor">
    <cofactor evidence="1">
        <name>Mg(2+)</name>
        <dbReference type="ChEBI" id="CHEBI:18420"/>
    </cofactor>
</comment>
<dbReference type="GO" id="GO:0030955">
    <property type="term" value="F:potassium ion binding"/>
    <property type="evidence" value="ECO:0007669"/>
    <property type="project" value="UniProtKB-UniRule"/>
</dbReference>
<dbReference type="Gene3D" id="3.40.1380.20">
    <property type="entry name" value="Pyruvate kinase, C-terminal domain"/>
    <property type="match status" value="1"/>
</dbReference>
<keyword evidence="9 15" id="KW-0418">Kinase</keyword>
<keyword evidence="7" id="KW-0479">Metal-binding</keyword>
<keyword evidence="11 15" id="KW-0460">Magnesium</keyword>
<evidence type="ECO:0000256" key="6">
    <source>
        <dbReference type="ARBA" id="ARBA00022679"/>
    </source>
</evidence>
<dbReference type="GO" id="GO:0004743">
    <property type="term" value="F:pyruvate kinase activity"/>
    <property type="evidence" value="ECO:0007669"/>
    <property type="project" value="UniProtKB-UniRule"/>
</dbReference>
<keyword evidence="6 15" id="KW-0808">Transferase</keyword>
<dbReference type="PRINTS" id="PR01050">
    <property type="entry name" value="PYRUVTKNASE"/>
</dbReference>
<dbReference type="GO" id="GO:0016301">
    <property type="term" value="F:kinase activity"/>
    <property type="evidence" value="ECO:0007669"/>
    <property type="project" value="UniProtKB-KW"/>
</dbReference>
<keyword evidence="10" id="KW-0067">ATP-binding</keyword>
<dbReference type="NCBIfam" id="NF004491">
    <property type="entry name" value="PRK05826.1"/>
    <property type="match status" value="1"/>
</dbReference>
<comment type="similarity">
    <text evidence="4 15">Belongs to the pyruvate kinase family.</text>
</comment>
<dbReference type="FunFam" id="2.40.33.10:FF:000001">
    <property type="entry name" value="Pyruvate kinase"/>
    <property type="match status" value="1"/>
</dbReference>
<comment type="caution">
    <text evidence="17">The sequence shown here is derived from an EMBL/GenBank/DDBJ whole genome shotgun (WGS) entry which is preliminary data.</text>
</comment>
<dbReference type="NCBIfam" id="NF004978">
    <property type="entry name" value="PRK06354.1"/>
    <property type="match status" value="1"/>
</dbReference>
<protein>
    <recommendedName>
        <fullName evidence="5 14">Pyruvate kinase</fullName>
        <ecNumber evidence="5 14">2.7.1.40</ecNumber>
    </recommendedName>
</protein>
<reference evidence="17 18" key="1">
    <citation type="journal article" date="2015" name="Nature">
        <title>rRNA introns, odd ribosomes, and small enigmatic genomes across a large radiation of phyla.</title>
        <authorList>
            <person name="Brown C.T."/>
            <person name="Hug L.A."/>
            <person name="Thomas B.C."/>
            <person name="Sharon I."/>
            <person name="Castelle C.J."/>
            <person name="Singh A."/>
            <person name="Wilkins M.J."/>
            <person name="Williams K.H."/>
            <person name="Banfield J.F."/>
        </authorList>
    </citation>
    <scope>NUCLEOTIDE SEQUENCE [LARGE SCALE GENOMIC DNA]</scope>
</reference>
<evidence type="ECO:0000256" key="15">
    <source>
        <dbReference type="RuleBase" id="RU000504"/>
    </source>
</evidence>